<feature type="repeat" description="NHL" evidence="11">
    <location>
        <begin position="93"/>
        <end position="132"/>
    </location>
</feature>
<dbReference type="WBParaSite" id="SBAD_0000699501-mRNA-1">
    <property type="protein sequence ID" value="SBAD_0000699501-mRNA-1"/>
    <property type="gene ID" value="SBAD_0000699501"/>
</dbReference>
<sequence length="211" mass="23791">LFIASVPYRSFDPYNQYRFQDEGPILEHAVIVFDKDGIVINRWGNEMFYLPHGIHVDHENCLWITDVALHQVFKFDWKSSSRRPTVTLGERFKPGSSLDTFCKPSAVASTTDGLVVVADGYCNNRIMLFRSSGKFVSSWPLKQISGVDFFRNSLHVPHDLSIDEERKLVYVADRENGRVVIVDFNGTVVGLISDQRFGGAVYGVAYCAACT</sequence>
<evidence type="ECO:0000256" key="5">
    <source>
        <dbReference type="ARBA" id="ARBA00023157"/>
    </source>
</evidence>
<evidence type="ECO:0000256" key="8">
    <source>
        <dbReference type="PIRSR" id="PIRSR600720-1"/>
    </source>
</evidence>
<keyword evidence="7" id="KW-0456">Lyase</keyword>
<dbReference type="GO" id="GO:0046872">
    <property type="term" value="F:metal ion binding"/>
    <property type="evidence" value="ECO:0007669"/>
    <property type="project" value="UniProtKB-KW"/>
</dbReference>
<dbReference type="SUPFAM" id="SSF63825">
    <property type="entry name" value="YWTD domain"/>
    <property type="match status" value="1"/>
</dbReference>
<feature type="binding site" evidence="9">
    <location>
        <position position="158"/>
    </location>
    <ligand>
        <name>Zn(2+)</name>
        <dbReference type="ChEBI" id="CHEBI:29105"/>
        <note>catalytic</note>
    </ligand>
</feature>
<dbReference type="InterPro" id="IPR011042">
    <property type="entry name" value="6-blade_b-propeller_TolB-like"/>
</dbReference>
<dbReference type="GO" id="GO:0016020">
    <property type="term" value="C:membrane"/>
    <property type="evidence" value="ECO:0007669"/>
    <property type="project" value="InterPro"/>
</dbReference>
<dbReference type="PANTHER" id="PTHR10680:SF14">
    <property type="entry name" value="PEPTIDYL-GLYCINE ALPHA-AMIDATING MONOOXYGENASE"/>
    <property type="match status" value="1"/>
</dbReference>
<evidence type="ECO:0000256" key="1">
    <source>
        <dbReference type="ARBA" id="ARBA00012343"/>
    </source>
</evidence>
<evidence type="ECO:0000313" key="12">
    <source>
        <dbReference type="WBParaSite" id="SBAD_0000699501-mRNA-1"/>
    </source>
</evidence>
<dbReference type="GO" id="GO:0004598">
    <property type="term" value="F:peptidylamidoglycolate lyase activity"/>
    <property type="evidence" value="ECO:0007669"/>
    <property type="project" value="UniProtKB-EC"/>
</dbReference>
<keyword evidence="4" id="KW-0677">Repeat</keyword>
<keyword evidence="5 10" id="KW-1015">Disulfide bond</keyword>
<dbReference type="Gene3D" id="2.120.10.30">
    <property type="entry name" value="TolB, C-terminal domain"/>
    <property type="match status" value="1"/>
</dbReference>
<dbReference type="InterPro" id="IPR000720">
    <property type="entry name" value="PHM/PAL"/>
</dbReference>
<dbReference type="GO" id="GO:0006518">
    <property type="term" value="P:peptide metabolic process"/>
    <property type="evidence" value="ECO:0007669"/>
    <property type="project" value="InterPro"/>
</dbReference>
<organism evidence="12">
    <name type="scientific">Soboliphyme baturini</name>
    <dbReference type="NCBI Taxonomy" id="241478"/>
    <lineage>
        <taxon>Eukaryota</taxon>
        <taxon>Metazoa</taxon>
        <taxon>Ecdysozoa</taxon>
        <taxon>Nematoda</taxon>
        <taxon>Enoplea</taxon>
        <taxon>Dorylaimia</taxon>
        <taxon>Dioctophymatida</taxon>
        <taxon>Dioctophymatoidea</taxon>
        <taxon>Soboliphymatidae</taxon>
        <taxon>Soboliphyme</taxon>
    </lineage>
</organism>
<accession>A0A183ISY5</accession>
<dbReference type="PRINTS" id="PR00790">
    <property type="entry name" value="PAMONOXGNASE"/>
</dbReference>
<evidence type="ECO:0000256" key="11">
    <source>
        <dbReference type="PROSITE-ProRule" id="PRU00504"/>
    </source>
</evidence>
<feature type="binding site" evidence="9">
    <location>
        <position position="52"/>
    </location>
    <ligand>
        <name>Zn(2+)</name>
        <dbReference type="ChEBI" id="CHEBI:29105"/>
        <note>catalytic</note>
    </ligand>
</feature>
<feature type="disulfide bond" evidence="10">
    <location>
        <begin position="102"/>
        <end position="122"/>
    </location>
</feature>
<name>A0A183ISY5_9BILA</name>
<protein>
    <recommendedName>
        <fullName evidence="1">peptidylamidoglycolate lyase</fullName>
        <ecNumber evidence="1">4.3.2.5</ecNumber>
    </recommendedName>
</protein>
<keyword evidence="2 9" id="KW-0479">Metal-binding</keyword>
<comment type="cofactor">
    <cofactor evidence="9">
        <name>Zn(2+)</name>
        <dbReference type="ChEBI" id="CHEBI:29105"/>
    </cofactor>
    <text evidence="9">Binds one Zn(2+) ion per subunit.</text>
</comment>
<evidence type="ECO:0000256" key="7">
    <source>
        <dbReference type="ARBA" id="ARBA00023239"/>
    </source>
</evidence>
<evidence type="ECO:0000256" key="2">
    <source>
        <dbReference type="ARBA" id="ARBA00022723"/>
    </source>
</evidence>
<feature type="binding site" evidence="8">
    <location>
        <position position="174"/>
    </location>
    <ligand>
        <name>a protein</name>
        <dbReference type="ChEBI" id="CHEBI:16541"/>
    </ligand>
    <ligandPart>
        <name>C-terminal Xaa-(2S)-2-hydroxyglycine residue</name>
        <dbReference type="ChEBI" id="CHEBI:142768"/>
    </ligandPart>
</feature>
<keyword evidence="9" id="KW-0862">Zinc</keyword>
<keyword evidence="3" id="KW-0732">Signal</keyword>
<evidence type="ECO:0000256" key="9">
    <source>
        <dbReference type="PIRSR" id="PIRSR600720-2"/>
    </source>
</evidence>
<evidence type="ECO:0000256" key="6">
    <source>
        <dbReference type="ARBA" id="ARBA00023180"/>
    </source>
</evidence>
<proteinExistence type="predicted"/>
<evidence type="ECO:0000256" key="10">
    <source>
        <dbReference type="PIRSR" id="PIRSR600720-3"/>
    </source>
</evidence>
<keyword evidence="6" id="KW-0325">Glycoprotein</keyword>
<dbReference type="InterPro" id="IPR001258">
    <property type="entry name" value="NHL_repeat"/>
</dbReference>
<evidence type="ECO:0000256" key="4">
    <source>
        <dbReference type="ARBA" id="ARBA00022737"/>
    </source>
</evidence>
<dbReference type="PROSITE" id="PS51125">
    <property type="entry name" value="NHL"/>
    <property type="match status" value="1"/>
</dbReference>
<dbReference type="Pfam" id="PF01436">
    <property type="entry name" value="NHL"/>
    <property type="match status" value="2"/>
</dbReference>
<dbReference type="PANTHER" id="PTHR10680">
    <property type="entry name" value="PEPTIDYL-GLYCINE ALPHA-AMIDATING MONOOXYGENASE"/>
    <property type="match status" value="1"/>
</dbReference>
<dbReference type="GO" id="GO:0005576">
    <property type="term" value="C:extracellular region"/>
    <property type="evidence" value="ECO:0007669"/>
    <property type="project" value="TreeGrafter"/>
</dbReference>
<evidence type="ECO:0000256" key="3">
    <source>
        <dbReference type="ARBA" id="ARBA00022729"/>
    </source>
</evidence>
<dbReference type="AlphaFoldDB" id="A0A183ISY5"/>
<dbReference type="EC" id="4.3.2.5" evidence="1"/>
<feature type="binding site" evidence="8">
    <location>
        <position position="121"/>
    </location>
    <ligand>
        <name>a protein</name>
        <dbReference type="ChEBI" id="CHEBI:16541"/>
    </ligand>
    <ligandPart>
        <name>C-terminal Xaa-(2S)-2-hydroxyglycine residue</name>
        <dbReference type="ChEBI" id="CHEBI:142768"/>
    </ligandPart>
</feature>
<reference evidence="12" key="1">
    <citation type="submission" date="2016-06" db="UniProtKB">
        <authorList>
            <consortium name="WormBaseParasite"/>
        </authorList>
    </citation>
    <scope>IDENTIFICATION</scope>
</reference>